<sequence>MKTNFFKIVTLSIALGIAVVSCDKNDTNVTSSNQAANVVSDNQTVNEQSESAYQLADDATFLPFGGRNFRETGETLDKGGNGHFPMLGLGWDKPWKGKDGNCATVTKTVTNNVISIVYDFTAVAGGVCGDKEVGGKMTITMPVKPDSTFSGTLVRTVTYDNLKRDSLTVNGTHTITTTVVNGKATASEKLATITVLNSNTNKTITYTSSRIRSIDNKGTSDRSDDESSVTGSTTGKSSDGTSFSSNITKALVSKNTCSKGFPVSGTEEIITAAGVKTIVDYGDGTCDLKYTETTDGVTVEKERKRGKGGKGSK</sequence>
<dbReference type="Proteomes" id="UP000837932">
    <property type="component" value="Unassembled WGS sequence"/>
</dbReference>
<reference evidence="2" key="1">
    <citation type="submission" date="2021-12" db="EMBL/GenBank/DDBJ databases">
        <authorList>
            <person name="Rodrigo-Torres L."/>
            <person name="Arahal R. D."/>
            <person name="Lucena T."/>
        </authorList>
    </citation>
    <scope>NUCLEOTIDE SEQUENCE</scope>
    <source>
        <strain evidence="2">CECT 8858</strain>
    </source>
</reference>
<evidence type="ECO:0000313" key="3">
    <source>
        <dbReference type="Proteomes" id="UP000837932"/>
    </source>
</evidence>
<organism evidence="2 3">
    <name type="scientific">Emticicia aquatica</name>
    <dbReference type="NCBI Taxonomy" id="1681835"/>
    <lineage>
        <taxon>Bacteria</taxon>
        <taxon>Pseudomonadati</taxon>
        <taxon>Bacteroidota</taxon>
        <taxon>Cytophagia</taxon>
        <taxon>Cytophagales</taxon>
        <taxon>Leadbetterellaceae</taxon>
        <taxon>Emticicia</taxon>
    </lineage>
</organism>
<dbReference type="RefSeq" id="WP_238808190.1">
    <property type="nucleotide sequence ID" value="NZ_CAKLPY010000003.1"/>
</dbReference>
<protein>
    <recommendedName>
        <fullName evidence="4">Lipoprotein</fullName>
    </recommendedName>
</protein>
<comment type="caution">
    <text evidence="2">The sequence shown here is derived from an EMBL/GenBank/DDBJ whole genome shotgun (WGS) entry which is preliminary data.</text>
</comment>
<dbReference type="EMBL" id="CAKLPY010000003">
    <property type="protein sequence ID" value="CAH0997467.1"/>
    <property type="molecule type" value="Genomic_DNA"/>
</dbReference>
<gene>
    <name evidence="2" type="ORF">EMA8858_03600</name>
</gene>
<keyword evidence="3" id="KW-1185">Reference proteome</keyword>
<accession>A0ABM9AUW3</accession>
<proteinExistence type="predicted"/>
<evidence type="ECO:0000256" key="1">
    <source>
        <dbReference type="SAM" id="MobiDB-lite"/>
    </source>
</evidence>
<evidence type="ECO:0008006" key="4">
    <source>
        <dbReference type="Google" id="ProtNLM"/>
    </source>
</evidence>
<evidence type="ECO:0000313" key="2">
    <source>
        <dbReference type="EMBL" id="CAH0997467.1"/>
    </source>
</evidence>
<dbReference type="PROSITE" id="PS51257">
    <property type="entry name" value="PROKAR_LIPOPROTEIN"/>
    <property type="match status" value="1"/>
</dbReference>
<feature type="region of interest" description="Disordered" evidence="1">
    <location>
        <begin position="214"/>
        <end position="242"/>
    </location>
</feature>
<name>A0ABM9AUW3_9BACT</name>
<feature type="compositionally biased region" description="Low complexity" evidence="1">
    <location>
        <begin position="228"/>
        <end position="242"/>
    </location>
</feature>